<keyword evidence="15" id="KW-1185">Reference proteome</keyword>
<dbReference type="NCBIfam" id="NF001901">
    <property type="entry name" value="PRK00654.1-5"/>
    <property type="match status" value="1"/>
</dbReference>
<dbReference type="Pfam" id="PF00534">
    <property type="entry name" value="Glycos_transf_1"/>
    <property type="match status" value="1"/>
</dbReference>
<reference evidence="14" key="2">
    <citation type="submission" date="2017-11" db="EMBL/GenBank/DDBJ databases">
        <authorList>
            <person name="Das S.K."/>
        </authorList>
    </citation>
    <scope>NUCLEOTIDE SEQUENCE</scope>
    <source>
        <strain evidence="14">S4-41</strain>
    </source>
</reference>
<proteinExistence type="inferred from homology"/>
<keyword evidence="8 11" id="KW-0808">Transferase</keyword>
<keyword evidence="9 11" id="KW-0320">Glycogen biosynthesis</keyword>
<dbReference type="InterPro" id="IPR011835">
    <property type="entry name" value="GS/SS"/>
</dbReference>
<comment type="function">
    <text evidence="2 11">Synthesizes alpha-1,4-glucan chains using ADP-glucose.</text>
</comment>
<evidence type="ECO:0000256" key="11">
    <source>
        <dbReference type="HAMAP-Rule" id="MF_00484"/>
    </source>
</evidence>
<protein>
    <recommendedName>
        <fullName evidence="6 11">Glycogen synthase</fullName>
        <ecNumber evidence="5 11">2.4.1.21</ecNumber>
    </recommendedName>
    <alternativeName>
        <fullName evidence="10 11">Starch [bacterial glycogen] synthase</fullName>
    </alternativeName>
</protein>
<keyword evidence="7 11" id="KW-0328">Glycosyltransferase</keyword>
<feature type="domain" description="Glycosyl transferase family 1" evidence="12">
    <location>
        <begin position="342"/>
        <end position="480"/>
    </location>
</feature>
<comment type="pathway">
    <text evidence="3 11">Glycan biosynthesis; glycogen biosynthesis.</text>
</comment>
<evidence type="ECO:0000256" key="8">
    <source>
        <dbReference type="ARBA" id="ARBA00022679"/>
    </source>
</evidence>
<reference evidence="14" key="1">
    <citation type="journal article" date="2015" name="Antonie Van Leeuwenhoek">
        <title>Comparative 16S rRNA signatures and multilocus sequence analysis for the genus Salinicola and description of Salinicola acroporae sp. nov., isolated from coral Acropora digitifera.</title>
        <authorList>
            <person name="Lepcha R.T."/>
            <person name="Poddar A."/>
            <person name="Schumann P."/>
            <person name="Das S.K."/>
        </authorList>
    </citation>
    <scope>NUCLEOTIDE SEQUENCE</scope>
    <source>
        <strain evidence="14">S4-41</strain>
    </source>
</reference>
<dbReference type="PANTHER" id="PTHR45825">
    <property type="entry name" value="GRANULE-BOUND STARCH SYNTHASE 1, CHLOROPLASTIC/AMYLOPLASTIC"/>
    <property type="match status" value="1"/>
</dbReference>
<dbReference type="PANTHER" id="PTHR45825:SF8">
    <property type="entry name" value="GLYCOGEN SYNTHASE"/>
    <property type="match status" value="1"/>
</dbReference>
<evidence type="ECO:0000256" key="9">
    <source>
        <dbReference type="ARBA" id="ARBA00023056"/>
    </source>
</evidence>
<evidence type="ECO:0000256" key="10">
    <source>
        <dbReference type="ARBA" id="ARBA00031722"/>
    </source>
</evidence>
<dbReference type="Gene3D" id="3.40.50.2000">
    <property type="entry name" value="Glycogen Phosphorylase B"/>
    <property type="match status" value="2"/>
</dbReference>
<evidence type="ECO:0000256" key="4">
    <source>
        <dbReference type="ARBA" id="ARBA00010281"/>
    </source>
</evidence>
<dbReference type="NCBIfam" id="TIGR02095">
    <property type="entry name" value="glgA"/>
    <property type="match status" value="1"/>
</dbReference>
<dbReference type="EC" id="2.4.1.21" evidence="5 11"/>
<sequence>MTQAAVRGRQSHTAARYGEDPLWLASLSGRTSSRAPAGALSRPLPSPPIRNRRVLFVTTEIADFIKAGGLGDVSAALPRALKPNYDVRVLMPGYRQLLTAGHPIAHVASLPARHDLPACEIGRLLCEDGLIIYVVLCPELYDRVGNAYGDELGVGWPDNDIRFARLAMAAAEIVNDATLLDWQVELLHLNDWATGLTAGYVRWLGKRYVPSVYTIHNLAYQGVFPLERMPALGIPASAFHIDGVEFHGQISFMKAALSYASHVTTVSSNYAQEITTPALGCGLEGLLKKRALEGRLSGLLNGIDDRWDPRTDPHLAPNFGINDWHGKRANIQRVRRMFGLEPSSGPLFAVVSRLVAQKGLDLTIQVADSIVRAGGQLVVIGRGEYAIEQSLVEMASRYPGQVGVNIGFDEGEARQIYAGSDFLLMPSRFEPCGLSQLYAQRFGSLPIAHRTGGLADTIQDGINGLLFDDMSLDSYRATVLRAFDLFRATDLFYAMRRAAMAGRLHWRQAVIPYRRLYADLLTETVVHSNEQVPSR</sequence>
<dbReference type="Proteomes" id="UP001162135">
    <property type="component" value="Unassembled WGS sequence"/>
</dbReference>
<dbReference type="InterPro" id="IPR001296">
    <property type="entry name" value="Glyco_trans_1"/>
</dbReference>
<evidence type="ECO:0000259" key="13">
    <source>
        <dbReference type="Pfam" id="PF08323"/>
    </source>
</evidence>
<dbReference type="SUPFAM" id="SSF53756">
    <property type="entry name" value="UDP-Glycosyltransferase/glycogen phosphorylase"/>
    <property type="match status" value="1"/>
</dbReference>
<dbReference type="EMBL" id="PGFS01000001">
    <property type="protein sequence ID" value="MDH4572221.1"/>
    <property type="molecule type" value="Genomic_DNA"/>
</dbReference>
<dbReference type="Pfam" id="PF08323">
    <property type="entry name" value="Glyco_transf_5"/>
    <property type="match status" value="1"/>
</dbReference>
<evidence type="ECO:0000256" key="1">
    <source>
        <dbReference type="ARBA" id="ARBA00001478"/>
    </source>
</evidence>
<evidence type="ECO:0000256" key="3">
    <source>
        <dbReference type="ARBA" id="ARBA00004964"/>
    </source>
</evidence>
<accession>A0ABT6I3N6</accession>
<comment type="caution">
    <text evidence="14">The sequence shown here is derived from an EMBL/GenBank/DDBJ whole genome shotgun (WGS) entry which is preliminary data.</text>
</comment>
<evidence type="ECO:0000256" key="6">
    <source>
        <dbReference type="ARBA" id="ARBA00019935"/>
    </source>
</evidence>
<evidence type="ECO:0000259" key="12">
    <source>
        <dbReference type="Pfam" id="PF00534"/>
    </source>
</evidence>
<dbReference type="NCBIfam" id="NF001899">
    <property type="entry name" value="PRK00654.1-2"/>
    <property type="match status" value="1"/>
</dbReference>
<evidence type="ECO:0000256" key="2">
    <source>
        <dbReference type="ARBA" id="ARBA00002764"/>
    </source>
</evidence>
<comment type="catalytic activity">
    <reaction evidence="1 11">
        <text>[(1-&gt;4)-alpha-D-glucosyl](n) + ADP-alpha-D-glucose = [(1-&gt;4)-alpha-D-glucosyl](n+1) + ADP + H(+)</text>
        <dbReference type="Rhea" id="RHEA:18189"/>
        <dbReference type="Rhea" id="RHEA-COMP:9584"/>
        <dbReference type="Rhea" id="RHEA-COMP:9587"/>
        <dbReference type="ChEBI" id="CHEBI:15378"/>
        <dbReference type="ChEBI" id="CHEBI:15444"/>
        <dbReference type="ChEBI" id="CHEBI:57498"/>
        <dbReference type="ChEBI" id="CHEBI:456216"/>
        <dbReference type="EC" id="2.4.1.21"/>
    </reaction>
</comment>
<dbReference type="HAMAP" id="MF_00484">
    <property type="entry name" value="Glycogen_synth"/>
    <property type="match status" value="1"/>
</dbReference>
<feature type="binding site" evidence="11">
    <location>
        <position position="66"/>
    </location>
    <ligand>
        <name>ADP-alpha-D-glucose</name>
        <dbReference type="ChEBI" id="CHEBI:57498"/>
    </ligand>
</feature>
<evidence type="ECO:0000313" key="14">
    <source>
        <dbReference type="EMBL" id="MDH4572221.1"/>
    </source>
</evidence>
<evidence type="ECO:0000313" key="15">
    <source>
        <dbReference type="Proteomes" id="UP001162135"/>
    </source>
</evidence>
<gene>
    <name evidence="11" type="primary">glgA</name>
    <name evidence="14" type="ORF">CUR86_06935</name>
</gene>
<organism evidence="14 15">
    <name type="scientific">Salinicola acroporae</name>
    <dbReference type="NCBI Taxonomy" id="1541440"/>
    <lineage>
        <taxon>Bacteria</taxon>
        <taxon>Pseudomonadati</taxon>
        <taxon>Pseudomonadota</taxon>
        <taxon>Gammaproteobacteria</taxon>
        <taxon>Oceanospirillales</taxon>
        <taxon>Halomonadaceae</taxon>
        <taxon>Salinicola</taxon>
    </lineage>
</organism>
<comment type="similarity">
    <text evidence="4 11">Belongs to the glycosyltransferase 1 family. Bacterial/plant glycogen synthase subfamily.</text>
</comment>
<feature type="domain" description="Starch synthase catalytic" evidence="13">
    <location>
        <begin position="53"/>
        <end position="289"/>
    </location>
</feature>
<name>A0ABT6I3N6_9GAMM</name>
<evidence type="ECO:0000256" key="5">
    <source>
        <dbReference type="ARBA" id="ARBA00012588"/>
    </source>
</evidence>
<evidence type="ECO:0000256" key="7">
    <source>
        <dbReference type="ARBA" id="ARBA00022676"/>
    </source>
</evidence>
<dbReference type="CDD" id="cd03791">
    <property type="entry name" value="GT5_Glycogen_synthase_DULL1-like"/>
    <property type="match status" value="1"/>
</dbReference>
<dbReference type="InterPro" id="IPR013534">
    <property type="entry name" value="Starch_synth_cat_dom"/>
</dbReference>